<dbReference type="Proteomes" id="UP000027135">
    <property type="component" value="Unassembled WGS sequence"/>
</dbReference>
<proteinExistence type="predicted"/>
<organism evidence="2 3">
    <name type="scientific">Zootermopsis nevadensis</name>
    <name type="common">Dampwood termite</name>
    <dbReference type="NCBI Taxonomy" id="136037"/>
    <lineage>
        <taxon>Eukaryota</taxon>
        <taxon>Metazoa</taxon>
        <taxon>Ecdysozoa</taxon>
        <taxon>Arthropoda</taxon>
        <taxon>Hexapoda</taxon>
        <taxon>Insecta</taxon>
        <taxon>Pterygota</taxon>
        <taxon>Neoptera</taxon>
        <taxon>Polyneoptera</taxon>
        <taxon>Dictyoptera</taxon>
        <taxon>Blattodea</taxon>
        <taxon>Blattoidea</taxon>
        <taxon>Termitoidae</taxon>
        <taxon>Termopsidae</taxon>
        <taxon>Zootermopsis</taxon>
    </lineage>
</organism>
<dbReference type="InParanoid" id="A0A067RED5"/>
<dbReference type="AlphaFoldDB" id="A0A067RED5"/>
<protein>
    <submittedName>
        <fullName evidence="2">Uncharacterized protein</fullName>
    </submittedName>
</protein>
<sequence length="74" mass="8496">MASTNSQPRRTSRRMLGNERLVSQTWPNTVGRSSPWKQLFSYTANSTNAGNNGRVHTPRRYKLTASRNINTERM</sequence>
<evidence type="ECO:0000313" key="2">
    <source>
        <dbReference type="EMBL" id="KDR21403.1"/>
    </source>
</evidence>
<dbReference type="EMBL" id="KK852558">
    <property type="protein sequence ID" value="KDR21403.1"/>
    <property type="molecule type" value="Genomic_DNA"/>
</dbReference>
<gene>
    <name evidence="2" type="ORF">L798_04155</name>
</gene>
<keyword evidence="3" id="KW-1185">Reference proteome</keyword>
<reference evidence="2 3" key="1">
    <citation type="journal article" date="2014" name="Nat. Commun.">
        <title>Molecular traces of alternative social organization in a termite genome.</title>
        <authorList>
            <person name="Terrapon N."/>
            <person name="Li C."/>
            <person name="Robertson H.M."/>
            <person name="Ji L."/>
            <person name="Meng X."/>
            <person name="Booth W."/>
            <person name="Chen Z."/>
            <person name="Childers C.P."/>
            <person name="Glastad K.M."/>
            <person name="Gokhale K."/>
            <person name="Gowin J."/>
            <person name="Gronenberg W."/>
            <person name="Hermansen R.A."/>
            <person name="Hu H."/>
            <person name="Hunt B.G."/>
            <person name="Huylmans A.K."/>
            <person name="Khalil S.M."/>
            <person name="Mitchell R.D."/>
            <person name="Munoz-Torres M.C."/>
            <person name="Mustard J.A."/>
            <person name="Pan H."/>
            <person name="Reese J.T."/>
            <person name="Scharf M.E."/>
            <person name="Sun F."/>
            <person name="Vogel H."/>
            <person name="Xiao J."/>
            <person name="Yang W."/>
            <person name="Yang Z."/>
            <person name="Yang Z."/>
            <person name="Zhou J."/>
            <person name="Zhu J."/>
            <person name="Brent C.S."/>
            <person name="Elsik C.G."/>
            <person name="Goodisman M.A."/>
            <person name="Liberles D.A."/>
            <person name="Roe R.M."/>
            <person name="Vargo E.L."/>
            <person name="Vilcinskas A."/>
            <person name="Wang J."/>
            <person name="Bornberg-Bauer E."/>
            <person name="Korb J."/>
            <person name="Zhang G."/>
            <person name="Liebig J."/>
        </authorList>
    </citation>
    <scope>NUCLEOTIDE SEQUENCE [LARGE SCALE GENOMIC DNA]</scope>
    <source>
        <tissue evidence="2">Whole organism</tissue>
    </source>
</reference>
<evidence type="ECO:0000313" key="3">
    <source>
        <dbReference type="Proteomes" id="UP000027135"/>
    </source>
</evidence>
<accession>A0A067RED5</accession>
<name>A0A067RED5_ZOONE</name>
<feature type="region of interest" description="Disordered" evidence="1">
    <location>
        <begin position="1"/>
        <end position="31"/>
    </location>
</feature>
<evidence type="ECO:0000256" key="1">
    <source>
        <dbReference type="SAM" id="MobiDB-lite"/>
    </source>
</evidence>
<feature type="compositionally biased region" description="Polar residues" evidence="1">
    <location>
        <begin position="21"/>
        <end position="31"/>
    </location>
</feature>